<evidence type="ECO:0000256" key="1">
    <source>
        <dbReference type="SAM" id="MobiDB-lite"/>
    </source>
</evidence>
<sequence>MLRLRTGHGWLDSLQSSKYTNGNNSEKHTKPNGHGRPCSYGMSEQCRLPACLFWPFVTPSGAVDEAGIHVICATGTWSRGIEASPKLQVLNFFFSRAIRPLSTLGSRGKKRSRPSPGARQRLDLR</sequence>
<proteinExistence type="predicted"/>
<accession>A0A0J6YRH3</accession>
<protein>
    <submittedName>
        <fullName evidence="2">Uncharacterized protein</fullName>
    </submittedName>
</protein>
<feature type="compositionally biased region" description="Polar residues" evidence="1">
    <location>
        <begin position="15"/>
        <end position="24"/>
    </location>
</feature>
<name>A0A0J6YRH3_COCIT</name>
<dbReference type="Proteomes" id="UP000054565">
    <property type="component" value="Unassembled WGS sequence"/>
</dbReference>
<organism evidence="2 3">
    <name type="scientific">Coccidioides immitis RMSCC 2394</name>
    <dbReference type="NCBI Taxonomy" id="404692"/>
    <lineage>
        <taxon>Eukaryota</taxon>
        <taxon>Fungi</taxon>
        <taxon>Dikarya</taxon>
        <taxon>Ascomycota</taxon>
        <taxon>Pezizomycotina</taxon>
        <taxon>Eurotiomycetes</taxon>
        <taxon>Eurotiomycetidae</taxon>
        <taxon>Onygenales</taxon>
        <taxon>Onygenaceae</taxon>
        <taxon>Coccidioides</taxon>
    </lineage>
</organism>
<dbReference type="AlphaFoldDB" id="A0A0J6YRH3"/>
<dbReference type="EMBL" id="DS028100">
    <property type="protein sequence ID" value="KMP09874.1"/>
    <property type="molecule type" value="Genomic_DNA"/>
</dbReference>
<reference evidence="3" key="1">
    <citation type="journal article" date="2010" name="Genome Res.">
        <title>Population genomic sequencing of Coccidioides fungi reveals recent hybridization and transposon control.</title>
        <authorList>
            <person name="Neafsey D.E."/>
            <person name="Barker B.M."/>
            <person name="Sharpton T.J."/>
            <person name="Stajich J.E."/>
            <person name="Park D.J."/>
            <person name="Whiston E."/>
            <person name="Hung C.-Y."/>
            <person name="McMahan C."/>
            <person name="White J."/>
            <person name="Sykes S."/>
            <person name="Heiman D."/>
            <person name="Young S."/>
            <person name="Zeng Q."/>
            <person name="Abouelleil A."/>
            <person name="Aftuck L."/>
            <person name="Bessette D."/>
            <person name="Brown A."/>
            <person name="FitzGerald M."/>
            <person name="Lui A."/>
            <person name="Macdonald J.P."/>
            <person name="Priest M."/>
            <person name="Orbach M.J."/>
            <person name="Galgiani J.N."/>
            <person name="Kirkland T.N."/>
            <person name="Cole G.T."/>
            <person name="Birren B.W."/>
            <person name="Henn M.R."/>
            <person name="Taylor J.W."/>
            <person name="Rounsley S.D."/>
        </authorList>
    </citation>
    <scope>NUCLEOTIDE SEQUENCE [LARGE SCALE GENOMIC DNA]</scope>
    <source>
        <strain evidence="3">RMSCC 2394</strain>
    </source>
</reference>
<feature type="region of interest" description="Disordered" evidence="1">
    <location>
        <begin position="15"/>
        <end position="34"/>
    </location>
</feature>
<evidence type="ECO:0000313" key="3">
    <source>
        <dbReference type="Proteomes" id="UP000054565"/>
    </source>
</evidence>
<feature type="region of interest" description="Disordered" evidence="1">
    <location>
        <begin position="104"/>
        <end position="125"/>
    </location>
</feature>
<evidence type="ECO:0000313" key="2">
    <source>
        <dbReference type="EMBL" id="KMP09874.1"/>
    </source>
</evidence>
<gene>
    <name evidence="2" type="ORF">CIRG_09108</name>
</gene>